<dbReference type="Gene3D" id="2.80.10.50">
    <property type="match status" value="2"/>
</dbReference>
<feature type="region of interest" description="Disordered" evidence="10">
    <location>
        <begin position="337"/>
        <end position="361"/>
    </location>
</feature>
<comment type="caution">
    <text evidence="14">The sequence shown here is derived from an EMBL/GenBank/DDBJ whole genome shotgun (WGS) entry which is preliminary data.</text>
</comment>
<feature type="signal peptide" evidence="11">
    <location>
        <begin position="1"/>
        <end position="18"/>
    </location>
</feature>
<evidence type="ECO:0000256" key="7">
    <source>
        <dbReference type="ARBA" id="ARBA00023326"/>
    </source>
</evidence>
<evidence type="ECO:0000256" key="5">
    <source>
        <dbReference type="ARBA" id="ARBA00023277"/>
    </source>
</evidence>
<dbReference type="PROSITE" id="PS00591">
    <property type="entry name" value="GH10_1"/>
    <property type="match status" value="1"/>
</dbReference>
<dbReference type="CDD" id="cd00161">
    <property type="entry name" value="beta-trefoil_Ricin-like"/>
    <property type="match status" value="1"/>
</dbReference>
<dbReference type="InterPro" id="IPR000772">
    <property type="entry name" value="Ricin_B_lectin"/>
</dbReference>
<dbReference type="AlphaFoldDB" id="A0A1Y2C7G1"/>
<reference evidence="14 15" key="1">
    <citation type="submission" date="2016-08" db="EMBL/GenBank/DDBJ databases">
        <title>A Parts List for Fungal Cellulosomes Revealed by Comparative Genomics.</title>
        <authorList>
            <consortium name="DOE Joint Genome Institute"/>
            <person name="Haitjema C.H."/>
            <person name="Gilmore S.P."/>
            <person name="Henske J.K."/>
            <person name="Solomon K.V."/>
            <person name="De Groot R."/>
            <person name="Kuo A."/>
            <person name="Mondo S.J."/>
            <person name="Salamov A.A."/>
            <person name="Labutti K."/>
            <person name="Zhao Z."/>
            <person name="Chiniquy J."/>
            <person name="Barry K."/>
            <person name="Brewer H.M."/>
            <person name="Purvine S.O."/>
            <person name="Wright A.T."/>
            <person name="Boxma B."/>
            <person name="Van Alen T."/>
            <person name="Hackstein J.H."/>
            <person name="Baker S.E."/>
            <person name="Grigoriev I.V."/>
            <person name="O'Malley M.A."/>
        </authorList>
    </citation>
    <scope>NUCLEOTIDE SEQUENCE [LARGE SCALE GENOMIC DNA]</scope>
    <source>
        <strain evidence="14 15">G1</strain>
    </source>
</reference>
<dbReference type="Proteomes" id="UP000193920">
    <property type="component" value="Unassembled WGS sequence"/>
</dbReference>
<comment type="catalytic activity">
    <reaction evidence="9">
        <text>Endohydrolysis of (1-&gt;4)-beta-D-xylosidic linkages in xylans.</text>
        <dbReference type="EC" id="3.2.1.8"/>
    </reaction>
</comment>
<dbReference type="EMBL" id="MCOG01000118">
    <property type="protein sequence ID" value="ORY42962.1"/>
    <property type="molecule type" value="Genomic_DNA"/>
</dbReference>
<dbReference type="InterPro" id="IPR009034">
    <property type="entry name" value="Dockerin_dom_fun_sf"/>
</dbReference>
<evidence type="ECO:0000313" key="15">
    <source>
        <dbReference type="Proteomes" id="UP000193920"/>
    </source>
</evidence>
<evidence type="ECO:0000256" key="10">
    <source>
        <dbReference type="SAM" id="MobiDB-lite"/>
    </source>
</evidence>
<dbReference type="EC" id="3.2.1.8" evidence="9"/>
<evidence type="ECO:0000256" key="8">
    <source>
        <dbReference type="PROSITE-ProRule" id="PRU10061"/>
    </source>
</evidence>
<dbReference type="STRING" id="1754190.A0A1Y2C7G1"/>
<keyword evidence="3" id="KW-0677">Repeat</keyword>
<dbReference type="PROSITE" id="PS50231">
    <property type="entry name" value="RICIN_B_LECTIN"/>
    <property type="match status" value="1"/>
</dbReference>
<dbReference type="SUPFAM" id="SSF51445">
    <property type="entry name" value="(Trans)glycosidases"/>
    <property type="match status" value="1"/>
</dbReference>
<gene>
    <name evidence="14" type="ORF">LY90DRAFT_703809</name>
</gene>
<dbReference type="GO" id="GO:0031176">
    <property type="term" value="F:endo-1,4-beta-xylanase activity"/>
    <property type="evidence" value="ECO:0007669"/>
    <property type="project" value="UniProtKB-EC"/>
</dbReference>
<feature type="active site" description="Nucleophile" evidence="8">
    <location>
        <position position="253"/>
    </location>
</feature>
<keyword evidence="6 9" id="KW-0326">Glycosidase</keyword>
<dbReference type="InterPro" id="IPR044846">
    <property type="entry name" value="GH10"/>
</dbReference>
<dbReference type="SUPFAM" id="SSF64571">
    <property type="entry name" value="Cellulose docking domain, dockering"/>
    <property type="match status" value="2"/>
</dbReference>
<evidence type="ECO:0000256" key="11">
    <source>
        <dbReference type="SAM" id="SignalP"/>
    </source>
</evidence>
<keyword evidence="15" id="KW-1185">Reference proteome</keyword>
<evidence type="ECO:0000256" key="1">
    <source>
        <dbReference type="ARBA" id="ARBA00007495"/>
    </source>
</evidence>
<feature type="domain" description="CBM10" evidence="13">
    <location>
        <begin position="570"/>
        <end position="610"/>
    </location>
</feature>
<dbReference type="InterPro" id="IPR031158">
    <property type="entry name" value="GH10_AS"/>
</dbReference>
<dbReference type="GO" id="GO:0000272">
    <property type="term" value="P:polysaccharide catabolic process"/>
    <property type="evidence" value="ECO:0007669"/>
    <property type="project" value="UniProtKB-KW"/>
</dbReference>
<evidence type="ECO:0000256" key="9">
    <source>
        <dbReference type="RuleBase" id="RU361174"/>
    </source>
</evidence>
<organism evidence="14 15">
    <name type="scientific">Neocallimastix californiae</name>
    <dbReference type="NCBI Taxonomy" id="1754190"/>
    <lineage>
        <taxon>Eukaryota</taxon>
        <taxon>Fungi</taxon>
        <taxon>Fungi incertae sedis</taxon>
        <taxon>Chytridiomycota</taxon>
        <taxon>Chytridiomycota incertae sedis</taxon>
        <taxon>Neocallimastigomycetes</taxon>
        <taxon>Neocallimastigales</taxon>
        <taxon>Neocallimastigaceae</taxon>
        <taxon>Neocallimastix</taxon>
    </lineage>
</organism>
<dbReference type="PANTHER" id="PTHR31490:SF90">
    <property type="entry name" value="ENDO-1,4-BETA-XYLANASE A"/>
    <property type="match status" value="1"/>
</dbReference>
<dbReference type="InterPro" id="IPR035992">
    <property type="entry name" value="Ricin_B-like_lectins"/>
</dbReference>
<keyword evidence="7 9" id="KW-0624">Polysaccharide degradation</keyword>
<evidence type="ECO:0000256" key="3">
    <source>
        <dbReference type="ARBA" id="ARBA00022737"/>
    </source>
</evidence>
<dbReference type="OrthoDB" id="3055998at2759"/>
<evidence type="ECO:0000256" key="4">
    <source>
        <dbReference type="ARBA" id="ARBA00022801"/>
    </source>
</evidence>
<dbReference type="Pfam" id="PF02013">
    <property type="entry name" value="CBM_10"/>
    <property type="match status" value="2"/>
</dbReference>
<proteinExistence type="inferred from homology"/>
<comment type="similarity">
    <text evidence="1 9">Belongs to the glycosyl hydrolase 10 (cellulase F) family.</text>
</comment>
<dbReference type="Pfam" id="PF00331">
    <property type="entry name" value="Glyco_hydro_10"/>
    <property type="match status" value="1"/>
</dbReference>
<dbReference type="Pfam" id="PF14200">
    <property type="entry name" value="RicinB_lectin_2"/>
    <property type="match status" value="2"/>
</dbReference>
<protein>
    <recommendedName>
        <fullName evidence="9">Beta-xylanase</fullName>
        <ecNumber evidence="9">3.2.1.8</ecNumber>
    </recommendedName>
</protein>
<dbReference type="PROSITE" id="PS51760">
    <property type="entry name" value="GH10_2"/>
    <property type="match status" value="1"/>
</dbReference>
<feature type="chain" id="PRO_5012824553" description="Beta-xylanase" evidence="11">
    <location>
        <begin position="19"/>
        <end position="618"/>
    </location>
</feature>
<dbReference type="PROSITE" id="PS51763">
    <property type="entry name" value="CBM10"/>
    <property type="match status" value="2"/>
</dbReference>
<dbReference type="Gene3D" id="3.90.1220.10">
    <property type="entry name" value="Cellulose docking domain, dockering"/>
    <property type="match status" value="2"/>
</dbReference>
<keyword evidence="5 9" id="KW-0119">Carbohydrate metabolism</keyword>
<sequence>MKFNKAIVLSILAASAEAYDLLKDFSNGFRIGAATNTRFYNNANYVNAMKAFNYMVAENACKFVSIQGQKGNFNFNDCDNHLKKAKELGMDFRGHALIWHSMAPQWLEREDSNTMRQSIVNHITKVLQHYDGKIDTWDVVNEAIDDSSNGNGWKYRNSFLYQKNKDFIDLAFKTARQVAPKVKLFYNDYNTEGIWGKSESVYQFIADLKKRNIPIDGVGLQYHVSVQHQPQLNKITDLISRYCKLGLEVHITELDVSCEGACNAGDVQNKQGQVFSNALKACLTNSCCTGFLVWGIGDNDSWLGADKKGLLFDGSYKPKSQYNALLNVLKSTKAASLGNKPANNGGNTGGNAQPVDDAPVSSTFKPKKMADGWYRIKNPESGLYLNVADGEGADSQNVELGEDGQQMWKLTNVGNNYVTLTSSLGEFNLDVCMGEDENGTNAQIYSIHNEEPQQFVVMETETKNVYVIGTRGSNGSKVLDIENYGTTPGSNVYQWENEGKANQLWTLEPIQGTISGGDETSSNESKPSNDESCWAKSLGYSCCKSCGVVMEDDSGKWGIENGDWCGIAKTCSSKCIGAAGYPCCSRTCIVQFEDESGKWGIENNDWCIIDRDLCIYLQ</sequence>
<dbReference type="PRINTS" id="PR00134">
    <property type="entry name" value="GLHYDRLASE10"/>
</dbReference>
<evidence type="ECO:0000259" key="13">
    <source>
        <dbReference type="PROSITE" id="PS51763"/>
    </source>
</evidence>
<feature type="domain" description="GH10" evidence="12">
    <location>
        <begin position="15"/>
        <end position="328"/>
    </location>
</feature>
<feature type="domain" description="CBM10" evidence="13">
    <location>
        <begin position="532"/>
        <end position="568"/>
    </location>
</feature>
<accession>A0A1Y2C7G1</accession>
<evidence type="ECO:0000259" key="12">
    <source>
        <dbReference type="PROSITE" id="PS51760"/>
    </source>
</evidence>
<dbReference type="SUPFAM" id="SSF50370">
    <property type="entry name" value="Ricin B-like lectins"/>
    <property type="match status" value="1"/>
</dbReference>
<dbReference type="PANTHER" id="PTHR31490">
    <property type="entry name" value="GLYCOSYL HYDROLASE"/>
    <property type="match status" value="1"/>
</dbReference>
<dbReference type="InterPro" id="IPR002883">
    <property type="entry name" value="CBM10/Dockerin_dom"/>
</dbReference>
<name>A0A1Y2C7G1_9FUNG</name>
<evidence type="ECO:0000313" key="14">
    <source>
        <dbReference type="EMBL" id="ORY42962.1"/>
    </source>
</evidence>
<dbReference type="InterPro" id="IPR001000">
    <property type="entry name" value="GH10_dom"/>
</dbReference>
<keyword evidence="4 9" id="KW-0378">Hydrolase</keyword>
<dbReference type="InterPro" id="IPR017853">
    <property type="entry name" value="GH"/>
</dbReference>
<dbReference type="Gene3D" id="3.20.20.80">
    <property type="entry name" value="Glycosidases"/>
    <property type="match status" value="1"/>
</dbReference>
<evidence type="ECO:0000256" key="2">
    <source>
        <dbReference type="ARBA" id="ARBA00022729"/>
    </source>
</evidence>
<dbReference type="SMART" id="SM00633">
    <property type="entry name" value="Glyco_10"/>
    <property type="match status" value="1"/>
</dbReference>
<keyword evidence="2 11" id="KW-0732">Signal</keyword>
<evidence type="ECO:0000256" key="6">
    <source>
        <dbReference type="ARBA" id="ARBA00023295"/>
    </source>
</evidence>